<dbReference type="InterPro" id="IPR044974">
    <property type="entry name" value="Disease_R_plants"/>
</dbReference>
<dbReference type="InterPro" id="IPR003591">
    <property type="entry name" value="Leu-rich_rpt_typical-subtyp"/>
</dbReference>
<dbReference type="FunFam" id="3.40.50.300:FF:001091">
    <property type="entry name" value="Probable disease resistance protein At1g61300"/>
    <property type="match status" value="1"/>
</dbReference>
<dbReference type="Gene3D" id="1.10.10.10">
    <property type="entry name" value="Winged helix-like DNA-binding domain superfamily/Winged helix DNA-binding domain"/>
    <property type="match status" value="1"/>
</dbReference>
<evidence type="ECO:0000313" key="11">
    <source>
        <dbReference type="EMBL" id="THG01137.1"/>
    </source>
</evidence>
<dbReference type="GO" id="GO:0098542">
    <property type="term" value="P:defense response to other organism"/>
    <property type="evidence" value="ECO:0007669"/>
    <property type="project" value="TreeGrafter"/>
</dbReference>
<feature type="domain" description="Disease resistance N-terminal" evidence="8">
    <location>
        <begin position="6"/>
        <end position="87"/>
    </location>
</feature>
<keyword evidence="6" id="KW-0067">ATP-binding</keyword>
<evidence type="ECO:0000256" key="6">
    <source>
        <dbReference type="ARBA" id="ARBA00022840"/>
    </source>
</evidence>
<dbReference type="FunFam" id="1.10.10.10:FF:000322">
    <property type="entry name" value="Probable disease resistance protein At1g63360"/>
    <property type="match status" value="1"/>
</dbReference>
<dbReference type="SUPFAM" id="SSF52058">
    <property type="entry name" value="L domain-like"/>
    <property type="match status" value="1"/>
</dbReference>
<name>A0A4V3WKJ9_CAMSN</name>
<dbReference type="Pfam" id="PF23559">
    <property type="entry name" value="WHD_DRP"/>
    <property type="match status" value="1"/>
</dbReference>
<accession>A0A4V3WKJ9</accession>
<dbReference type="InterPro" id="IPR032675">
    <property type="entry name" value="LRR_dom_sf"/>
</dbReference>
<comment type="similarity">
    <text evidence="1">Belongs to the disease resistance NB-LRR family.</text>
</comment>
<dbReference type="InterPro" id="IPR041118">
    <property type="entry name" value="Rx_N"/>
</dbReference>
<dbReference type="GO" id="GO:0051607">
    <property type="term" value="P:defense response to virus"/>
    <property type="evidence" value="ECO:0007669"/>
    <property type="project" value="UniProtKB-ARBA"/>
</dbReference>
<dbReference type="Gene3D" id="3.40.50.300">
    <property type="entry name" value="P-loop containing nucleotide triphosphate hydrolases"/>
    <property type="match status" value="1"/>
</dbReference>
<dbReference type="GO" id="GO:0005524">
    <property type="term" value="F:ATP binding"/>
    <property type="evidence" value="ECO:0007669"/>
    <property type="project" value="UniProtKB-KW"/>
</dbReference>
<keyword evidence="12" id="KW-1185">Reference proteome</keyword>
<keyword evidence="2" id="KW-0433">Leucine-rich repeat</keyword>
<dbReference type="InterPro" id="IPR036388">
    <property type="entry name" value="WH-like_DNA-bd_sf"/>
</dbReference>
<evidence type="ECO:0000259" key="10">
    <source>
        <dbReference type="Pfam" id="PF23598"/>
    </source>
</evidence>
<evidence type="ECO:0000259" key="8">
    <source>
        <dbReference type="Pfam" id="PF18052"/>
    </source>
</evidence>
<proteinExistence type="inferred from homology"/>
<keyword evidence="3" id="KW-0677">Repeat</keyword>
<dbReference type="AlphaFoldDB" id="A0A4V3WKJ9"/>
<organism evidence="11 12">
    <name type="scientific">Camellia sinensis var. sinensis</name>
    <name type="common">China tea</name>
    <dbReference type="NCBI Taxonomy" id="542762"/>
    <lineage>
        <taxon>Eukaryota</taxon>
        <taxon>Viridiplantae</taxon>
        <taxon>Streptophyta</taxon>
        <taxon>Embryophyta</taxon>
        <taxon>Tracheophyta</taxon>
        <taxon>Spermatophyta</taxon>
        <taxon>Magnoliopsida</taxon>
        <taxon>eudicotyledons</taxon>
        <taxon>Gunneridae</taxon>
        <taxon>Pentapetalae</taxon>
        <taxon>asterids</taxon>
        <taxon>Ericales</taxon>
        <taxon>Theaceae</taxon>
        <taxon>Camellia</taxon>
    </lineage>
</organism>
<dbReference type="Gene3D" id="3.80.10.10">
    <property type="entry name" value="Ribonuclease Inhibitor"/>
    <property type="match status" value="1"/>
</dbReference>
<evidence type="ECO:0000256" key="1">
    <source>
        <dbReference type="ARBA" id="ARBA00008894"/>
    </source>
</evidence>
<gene>
    <name evidence="11" type="ORF">TEA_025913</name>
</gene>
<dbReference type="Pfam" id="PF18052">
    <property type="entry name" value="Rx_N"/>
    <property type="match status" value="1"/>
</dbReference>
<dbReference type="InterPro" id="IPR055414">
    <property type="entry name" value="LRR_R13L4/SHOC2-like"/>
</dbReference>
<sequence>MAESAVFNLLANFAPFLQQEFNLLTGVGEDIQYIRDEFDCMTAFLKEAVAMEENDRELDVWVKHVREAAYDIGDVLELFMLRFGHDHGDGLCGFLCKICCFIKTLIARHQIASDVKGIKTKVKDISERHKRYCDTYRTLEQGSRPTGFNKEWQDFRGHALLLDESELVGIDKPKSQLISWLVHEDPRLKVFSVSGMGGLGKTTLVKKVFADAVVKNHFQNHAWITVSQSFNTKELLKGMITQLFEEVKQPVPQGMDNKDTNSLKGIIYDFLQQKRYVLVFDDVWDIHAWQSFKHVFPIGNCGSRVVLTTRNTDLGSSASAEYHGDDYNLEPLTPEESWTLFCRKTFMENSCPLYLEGLSKDILNRCEGLPLAIVAISGLLSRKSNVDEWEKIYRSLGAELEDKLRSMKKILLLSYIDLPYDLKFCFLYLSVFPEDCLIDHWRLIRLWVAEGFIEMKLGMTIEEVAEGYLNELINRSLVQVAEMRSDGRVKTYRIHDLWREIIVLKSAEKNVVTIVGERSRVWPEKVRRLSIHNHEENTQQSKCFTRLRSLLMFNAIDSLSKLSMLASSNDGLQLLTVLELSGTSLETFPNEVLKLLLLRYLSLRRTNVKIIPKAIGKLQNLETLDLKHTYVTELPDDILKLQRLRHILLYRYEEDPVPSICFRDHSGFKAPTKIGSLSSLQKLCSIETNHDNGAILLGEVGKLTQLRKLQIEKLRNEDGRVLCSSLEKLSNLRSLIVRATGEDEIIDLDSLSSPPQLLRTLYLEGSLHKVPHWIPSLHSLLKVTLAWSKLRDVDPLESLHGLPNLVHLRLEQTYEGEELCFKSGGFQRLVTLNLAGLKGLRWVKVEAGSMPHLEELFIHQCELVEELPSGIELLTNLESLYLVNMSDGLISSLNSDLEGGNYWKIAHIPIVGIVNTKRGCVEGKYL</sequence>
<keyword evidence="5" id="KW-0611">Plant defense</keyword>
<dbReference type="SUPFAM" id="SSF52540">
    <property type="entry name" value="P-loop containing nucleoside triphosphate hydrolases"/>
    <property type="match status" value="1"/>
</dbReference>
<evidence type="ECO:0000256" key="3">
    <source>
        <dbReference type="ARBA" id="ARBA00022737"/>
    </source>
</evidence>
<dbReference type="EMBL" id="SDRB02011500">
    <property type="protein sequence ID" value="THG01137.1"/>
    <property type="molecule type" value="Genomic_DNA"/>
</dbReference>
<dbReference type="PANTHER" id="PTHR23155">
    <property type="entry name" value="DISEASE RESISTANCE PROTEIN RP"/>
    <property type="match status" value="1"/>
</dbReference>
<dbReference type="PRINTS" id="PR00364">
    <property type="entry name" value="DISEASERSIST"/>
</dbReference>
<dbReference type="InterPro" id="IPR002182">
    <property type="entry name" value="NB-ARC"/>
</dbReference>
<dbReference type="CDD" id="cd14798">
    <property type="entry name" value="RX-CC_like"/>
    <property type="match status" value="1"/>
</dbReference>
<dbReference type="Gene3D" id="1.10.8.430">
    <property type="entry name" value="Helical domain of apoptotic protease-activating factors"/>
    <property type="match status" value="1"/>
</dbReference>
<dbReference type="PANTHER" id="PTHR23155:SF1205">
    <property type="entry name" value="DISEASE RESISTANCE PROTEIN RPM1"/>
    <property type="match status" value="1"/>
</dbReference>
<dbReference type="InterPro" id="IPR038005">
    <property type="entry name" value="RX-like_CC"/>
</dbReference>
<dbReference type="Pfam" id="PF00931">
    <property type="entry name" value="NB-ARC"/>
    <property type="match status" value="1"/>
</dbReference>
<reference evidence="11 12" key="1">
    <citation type="journal article" date="2018" name="Proc. Natl. Acad. Sci. U.S.A.">
        <title>Draft genome sequence of Camellia sinensis var. sinensis provides insights into the evolution of the tea genome and tea quality.</title>
        <authorList>
            <person name="Wei C."/>
            <person name="Yang H."/>
            <person name="Wang S."/>
            <person name="Zhao J."/>
            <person name="Liu C."/>
            <person name="Gao L."/>
            <person name="Xia E."/>
            <person name="Lu Y."/>
            <person name="Tai Y."/>
            <person name="She G."/>
            <person name="Sun J."/>
            <person name="Cao H."/>
            <person name="Tong W."/>
            <person name="Gao Q."/>
            <person name="Li Y."/>
            <person name="Deng W."/>
            <person name="Jiang X."/>
            <person name="Wang W."/>
            <person name="Chen Q."/>
            <person name="Zhang S."/>
            <person name="Li H."/>
            <person name="Wu J."/>
            <person name="Wang P."/>
            <person name="Li P."/>
            <person name="Shi C."/>
            <person name="Zheng F."/>
            <person name="Jian J."/>
            <person name="Huang B."/>
            <person name="Shan D."/>
            <person name="Shi M."/>
            <person name="Fang C."/>
            <person name="Yue Y."/>
            <person name="Li F."/>
            <person name="Li D."/>
            <person name="Wei S."/>
            <person name="Han B."/>
            <person name="Jiang C."/>
            <person name="Yin Y."/>
            <person name="Xia T."/>
            <person name="Zhang Z."/>
            <person name="Bennetzen J.L."/>
            <person name="Zhao S."/>
            <person name="Wan X."/>
        </authorList>
    </citation>
    <scope>NUCLEOTIDE SEQUENCE [LARGE SCALE GENOMIC DNA]</scope>
    <source>
        <strain evidence="12">cv. Shuchazao</strain>
        <tissue evidence="11">Leaf</tissue>
    </source>
</reference>
<evidence type="ECO:0008006" key="13">
    <source>
        <dbReference type="Google" id="ProtNLM"/>
    </source>
</evidence>
<feature type="domain" description="Disease resistance R13L4/SHOC-2-like LRR" evidence="10">
    <location>
        <begin position="547"/>
        <end position="879"/>
    </location>
</feature>
<evidence type="ECO:0000259" key="9">
    <source>
        <dbReference type="Pfam" id="PF23559"/>
    </source>
</evidence>
<feature type="domain" description="Disease resistance protein winged helix" evidence="9">
    <location>
        <begin position="431"/>
        <end position="502"/>
    </location>
</feature>
<dbReference type="Gene3D" id="1.20.5.4130">
    <property type="match status" value="1"/>
</dbReference>
<evidence type="ECO:0000256" key="5">
    <source>
        <dbReference type="ARBA" id="ARBA00022821"/>
    </source>
</evidence>
<dbReference type="Pfam" id="PF23598">
    <property type="entry name" value="LRR_14"/>
    <property type="match status" value="1"/>
</dbReference>
<dbReference type="InterPro" id="IPR058922">
    <property type="entry name" value="WHD_DRP"/>
</dbReference>
<evidence type="ECO:0000313" key="12">
    <source>
        <dbReference type="Proteomes" id="UP000306102"/>
    </source>
</evidence>
<evidence type="ECO:0000256" key="4">
    <source>
        <dbReference type="ARBA" id="ARBA00022741"/>
    </source>
</evidence>
<protein>
    <recommendedName>
        <fullName evidence="13">Disease resistance protein RPM1-like</fullName>
    </recommendedName>
</protein>
<evidence type="ECO:0000259" key="7">
    <source>
        <dbReference type="Pfam" id="PF00931"/>
    </source>
</evidence>
<dbReference type="InterPro" id="IPR042197">
    <property type="entry name" value="Apaf_helical"/>
</dbReference>
<comment type="caution">
    <text evidence="11">The sequence shown here is derived from an EMBL/GenBank/DDBJ whole genome shotgun (WGS) entry which is preliminary data.</text>
</comment>
<dbReference type="InterPro" id="IPR027417">
    <property type="entry name" value="P-loop_NTPase"/>
</dbReference>
<dbReference type="SMART" id="SM00369">
    <property type="entry name" value="LRR_TYP"/>
    <property type="match status" value="3"/>
</dbReference>
<dbReference type="GO" id="GO:0043531">
    <property type="term" value="F:ADP binding"/>
    <property type="evidence" value="ECO:0007669"/>
    <property type="project" value="InterPro"/>
</dbReference>
<evidence type="ECO:0000256" key="2">
    <source>
        <dbReference type="ARBA" id="ARBA00022614"/>
    </source>
</evidence>
<keyword evidence="4" id="KW-0547">Nucleotide-binding</keyword>
<feature type="domain" description="NB-ARC" evidence="7">
    <location>
        <begin position="171"/>
        <end position="350"/>
    </location>
</feature>
<dbReference type="Proteomes" id="UP000306102">
    <property type="component" value="Unassembled WGS sequence"/>
</dbReference>